<name>A0A7S3L1M4_9STRA</name>
<sequence length="343" mass="39096">MAKRVFNWLLVSFGSFWLLATHTKAFSAIPKPPTTLIDNNNKNNNIMSLATPQPPENQEQRTNNAILRVHGPDANGIVAAFSQLLYGHGCGIVDSEQHTDHTANLFFQRIHFDYTKMHTDRISLTSGIKEVCERFQMKSELNWGDKRKKVCVMISKYDHCLWELLLRHRAGELDCEIALIISNHPDLQNIADSFNIPFHVFKITKDNKQEVEAQELALLKEQEIDLVVLARYMQIITDDFCVAFPVINIHHSFLPAFIGGKPYHRAHERGVKLIGATAHYATADLDEGPIIEQDITRISHRDQVDDLIRKGRLLEKSVLVTAVKAHIEDRIIVYNNKCVIFDG</sequence>
<dbReference type="GO" id="GO:0006189">
    <property type="term" value="P:'de novo' IMP biosynthetic process"/>
    <property type="evidence" value="ECO:0007669"/>
    <property type="project" value="InterPro"/>
</dbReference>
<evidence type="ECO:0000256" key="2">
    <source>
        <dbReference type="ARBA" id="ARBA00022801"/>
    </source>
</evidence>
<dbReference type="InterPro" id="IPR045865">
    <property type="entry name" value="ACT-like_dom_sf"/>
</dbReference>
<dbReference type="InterPro" id="IPR041729">
    <property type="entry name" value="Formyl-FH4-Hydrolase_C"/>
</dbReference>
<dbReference type="Gene3D" id="3.40.50.170">
    <property type="entry name" value="Formyl transferase, N-terminal domain"/>
    <property type="match status" value="1"/>
</dbReference>
<evidence type="ECO:0000256" key="1">
    <source>
        <dbReference type="ARBA" id="ARBA00022563"/>
    </source>
</evidence>
<dbReference type="HAMAP" id="MF_01927">
    <property type="entry name" value="PurU"/>
    <property type="match status" value="1"/>
</dbReference>
<keyword evidence="2" id="KW-0378">Hydrolase</keyword>
<dbReference type="InterPro" id="IPR002376">
    <property type="entry name" value="Formyl_transf_N"/>
</dbReference>
<reference evidence="5" key="1">
    <citation type="submission" date="2021-01" db="EMBL/GenBank/DDBJ databases">
        <authorList>
            <person name="Corre E."/>
            <person name="Pelletier E."/>
            <person name="Niang G."/>
            <person name="Scheremetjew M."/>
            <person name="Finn R."/>
            <person name="Kale V."/>
            <person name="Holt S."/>
            <person name="Cochrane G."/>
            <person name="Meng A."/>
            <person name="Brown T."/>
            <person name="Cohen L."/>
        </authorList>
    </citation>
    <scope>NUCLEOTIDE SEQUENCE</scope>
    <source>
        <strain evidence="5">CCMP127</strain>
    </source>
</reference>
<dbReference type="EMBL" id="HBIM01002047">
    <property type="protein sequence ID" value="CAE0403594.1"/>
    <property type="molecule type" value="Transcribed_RNA"/>
</dbReference>
<dbReference type="AlphaFoldDB" id="A0A7S3L1M4"/>
<gene>
    <name evidence="5" type="ORF">ACOF00016_LOCUS1790</name>
</gene>
<dbReference type="CDD" id="cd04875">
    <property type="entry name" value="ACT_F4HF-DF"/>
    <property type="match status" value="1"/>
</dbReference>
<dbReference type="PANTHER" id="PTHR42706:SF1">
    <property type="entry name" value="FORMYLTETRAHYDROFOLATE DEFORMYLASE 2, MITOCHONDRIAL"/>
    <property type="match status" value="1"/>
</dbReference>
<dbReference type="InterPro" id="IPR044074">
    <property type="entry name" value="PurU_ACT"/>
</dbReference>
<dbReference type="CDD" id="cd08648">
    <property type="entry name" value="FMT_core_Formyl-FH4-Hydrolase_C"/>
    <property type="match status" value="1"/>
</dbReference>
<keyword evidence="1" id="KW-0554">One-carbon metabolism</keyword>
<feature type="chain" id="PRO_5031041664" description="Formyl transferase N-terminal domain-containing protein" evidence="3">
    <location>
        <begin position="26"/>
        <end position="343"/>
    </location>
</feature>
<protein>
    <recommendedName>
        <fullName evidence="4">Formyl transferase N-terminal domain-containing protein</fullName>
    </recommendedName>
</protein>
<evidence type="ECO:0000259" key="4">
    <source>
        <dbReference type="Pfam" id="PF00551"/>
    </source>
</evidence>
<dbReference type="Pfam" id="PF13740">
    <property type="entry name" value="ACT_6"/>
    <property type="match status" value="1"/>
</dbReference>
<dbReference type="InterPro" id="IPR036477">
    <property type="entry name" value="Formyl_transf_N_sf"/>
</dbReference>
<dbReference type="InterPro" id="IPR004810">
    <property type="entry name" value="PurU"/>
</dbReference>
<organism evidence="5">
    <name type="scientific">Amphora coffeiformis</name>
    <dbReference type="NCBI Taxonomy" id="265554"/>
    <lineage>
        <taxon>Eukaryota</taxon>
        <taxon>Sar</taxon>
        <taxon>Stramenopiles</taxon>
        <taxon>Ochrophyta</taxon>
        <taxon>Bacillariophyta</taxon>
        <taxon>Bacillariophyceae</taxon>
        <taxon>Bacillariophycidae</taxon>
        <taxon>Thalassiophysales</taxon>
        <taxon>Catenulaceae</taxon>
        <taxon>Amphora</taxon>
    </lineage>
</organism>
<accession>A0A7S3L1M4</accession>
<dbReference type="GO" id="GO:0006730">
    <property type="term" value="P:one-carbon metabolic process"/>
    <property type="evidence" value="ECO:0007669"/>
    <property type="project" value="UniProtKB-KW"/>
</dbReference>
<dbReference type="Pfam" id="PF00551">
    <property type="entry name" value="Formyl_trans_N"/>
    <property type="match status" value="1"/>
</dbReference>
<dbReference type="GO" id="GO:0008864">
    <property type="term" value="F:formyltetrahydrofolate deformylase activity"/>
    <property type="evidence" value="ECO:0007669"/>
    <property type="project" value="InterPro"/>
</dbReference>
<evidence type="ECO:0000256" key="3">
    <source>
        <dbReference type="SAM" id="SignalP"/>
    </source>
</evidence>
<dbReference type="NCBIfam" id="NF004684">
    <property type="entry name" value="PRK06027.1"/>
    <property type="match status" value="1"/>
</dbReference>
<dbReference type="PRINTS" id="PR01575">
    <property type="entry name" value="FFH4HYDRLASE"/>
</dbReference>
<feature type="signal peptide" evidence="3">
    <location>
        <begin position="1"/>
        <end position="25"/>
    </location>
</feature>
<dbReference type="SUPFAM" id="SSF53328">
    <property type="entry name" value="Formyltransferase"/>
    <property type="match status" value="1"/>
</dbReference>
<dbReference type="NCBIfam" id="TIGR00655">
    <property type="entry name" value="PurU"/>
    <property type="match status" value="1"/>
</dbReference>
<dbReference type="PANTHER" id="PTHR42706">
    <property type="entry name" value="FORMYLTETRAHYDROFOLATE DEFORMYLASE"/>
    <property type="match status" value="1"/>
</dbReference>
<proteinExistence type="inferred from homology"/>
<evidence type="ECO:0000313" key="5">
    <source>
        <dbReference type="EMBL" id="CAE0403594.1"/>
    </source>
</evidence>
<keyword evidence="3" id="KW-0732">Signal</keyword>
<dbReference type="Gene3D" id="3.30.70.260">
    <property type="match status" value="1"/>
</dbReference>
<feature type="domain" description="Formyl transferase N-terminal" evidence="4">
    <location>
        <begin position="148"/>
        <end position="323"/>
    </location>
</feature>
<dbReference type="SUPFAM" id="SSF55021">
    <property type="entry name" value="ACT-like"/>
    <property type="match status" value="1"/>
</dbReference>